<accession>A0A6H1ZYZ7</accession>
<proteinExistence type="predicted"/>
<protein>
    <submittedName>
        <fullName evidence="1">Uncharacterized protein</fullName>
    </submittedName>
</protein>
<organism evidence="1">
    <name type="scientific">viral metagenome</name>
    <dbReference type="NCBI Taxonomy" id="1070528"/>
    <lineage>
        <taxon>unclassified sequences</taxon>
        <taxon>metagenomes</taxon>
        <taxon>organismal metagenomes</taxon>
    </lineage>
</organism>
<dbReference type="EMBL" id="MT144398">
    <property type="protein sequence ID" value="QJA53156.1"/>
    <property type="molecule type" value="Genomic_DNA"/>
</dbReference>
<name>A0A6H1ZYZ7_9ZZZZ</name>
<evidence type="ECO:0000313" key="1">
    <source>
        <dbReference type="EMBL" id="QJA53156.1"/>
    </source>
</evidence>
<gene>
    <name evidence="1" type="ORF">TM448A03264_0006</name>
</gene>
<dbReference type="AlphaFoldDB" id="A0A6H1ZYZ7"/>
<reference evidence="1" key="1">
    <citation type="submission" date="2020-03" db="EMBL/GenBank/DDBJ databases">
        <title>The deep terrestrial virosphere.</title>
        <authorList>
            <person name="Holmfeldt K."/>
            <person name="Nilsson E."/>
            <person name="Simone D."/>
            <person name="Lopez-Fernandez M."/>
            <person name="Wu X."/>
            <person name="de Brujin I."/>
            <person name="Lundin D."/>
            <person name="Andersson A."/>
            <person name="Bertilsson S."/>
            <person name="Dopson M."/>
        </authorList>
    </citation>
    <scope>NUCLEOTIDE SEQUENCE</scope>
    <source>
        <strain evidence="1">TM448A03264</strain>
    </source>
</reference>
<sequence>MEKSMVNPEIKSGLAFHCHHDTLVEWVSNYDERVEAIKANKPLEEQELRLRLFKLIPIERLPTELLEARAAYAKARAACAKAYFEGLHRELCPDCPWNGETIFSNKQI</sequence>